<accession>A0A383CZU4</accession>
<dbReference type="GO" id="GO:0005829">
    <property type="term" value="C:cytosol"/>
    <property type="evidence" value="ECO:0007669"/>
    <property type="project" value="TreeGrafter"/>
</dbReference>
<dbReference type="InterPro" id="IPR036477">
    <property type="entry name" value="Formyl_transf_N_sf"/>
</dbReference>
<reference evidence="3" key="1">
    <citation type="submission" date="2018-05" db="EMBL/GenBank/DDBJ databases">
        <authorList>
            <person name="Lanie J.A."/>
            <person name="Ng W.-L."/>
            <person name="Kazmierczak K.M."/>
            <person name="Andrzejewski T.M."/>
            <person name="Davidsen T.M."/>
            <person name="Wayne K.J."/>
            <person name="Tettelin H."/>
            <person name="Glass J.I."/>
            <person name="Rusch D."/>
            <person name="Podicherti R."/>
            <person name="Tsui H.-C.T."/>
            <person name="Winkler M.E."/>
        </authorList>
    </citation>
    <scope>NUCLEOTIDE SEQUENCE</scope>
</reference>
<dbReference type="SUPFAM" id="SSF53328">
    <property type="entry name" value="Formyltransferase"/>
    <property type="match status" value="1"/>
</dbReference>
<dbReference type="AlphaFoldDB" id="A0A383CZU4"/>
<evidence type="ECO:0000259" key="2">
    <source>
        <dbReference type="Pfam" id="PF00551"/>
    </source>
</evidence>
<feature type="domain" description="Formyl transferase N-terminal" evidence="2">
    <location>
        <begin position="19"/>
        <end position="149"/>
    </location>
</feature>
<evidence type="ECO:0000256" key="1">
    <source>
        <dbReference type="ARBA" id="ARBA00012261"/>
    </source>
</evidence>
<evidence type="ECO:0000313" key="3">
    <source>
        <dbReference type="EMBL" id="SVE37485.1"/>
    </source>
</evidence>
<dbReference type="PANTHER" id="PTHR11138:SF5">
    <property type="entry name" value="METHIONYL-TRNA FORMYLTRANSFERASE, MITOCHONDRIAL"/>
    <property type="match status" value="1"/>
</dbReference>
<dbReference type="PANTHER" id="PTHR11138">
    <property type="entry name" value="METHIONYL-TRNA FORMYLTRANSFERASE"/>
    <property type="match status" value="1"/>
</dbReference>
<name>A0A383CZU4_9ZZZZ</name>
<dbReference type="CDD" id="cd08646">
    <property type="entry name" value="FMT_core_Met-tRNA-FMT_N"/>
    <property type="match status" value="1"/>
</dbReference>
<dbReference type="PROSITE" id="PS00373">
    <property type="entry name" value="GART"/>
    <property type="match status" value="1"/>
</dbReference>
<dbReference type="Pfam" id="PF00551">
    <property type="entry name" value="Formyl_trans_N"/>
    <property type="match status" value="1"/>
</dbReference>
<dbReference type="InterPro" id="IPR041711">
    <property type="entry name" value="Met-tRNA-FMT_N"/>
</dbReference>
<dbReference type="EMBL" id="UINC01212939">
    <property type="protein sequence ID" value="SVE37485.1"/>
    <property type="molecule type" value="Genomic_DNA"/>
</dbReference>
<dbReference type="InterPro" id="IPR001555">
    <property type="entry name" value="GART_AS"/>
</dbReference>
<feature type="non-terminal residue" evidence="3">
    <location>
        <position position="149"/>
    </location>
</feature>
<sequence>MGTADFACPSLVALNDTPRIEVVAVVTQPDRPKGRQLIPHPSPVKLEAESHHLPVHQPERLRNDISFLEQLAPGLIVVAAYGQILPQAILDLPPHGCLNVHGSLLPAYRGAAPIQRAILDGQAATGVTIMQMDAGLDTGAILSKAATPI</sequence>
<protein>
    <recommendedName>
        <fullName evidence="1">methionyl-tRNA formyltransferase</fullName>
        <ecNumber evidence="1">2.1.2.9</ecNumber>
    </recommendedName>
</protein>
<dbReference type="InterPro" id="IPR002376">
    <property type="entry name" value="Formyl_transf_N"/>
</dbReference>
<proteinExistence type="predicted"/>
<dbReference type="GO" id="GO:0004479">
    <property type="term" value="F:methionyl-tRNA formyltransferase activity"/>
    <property type="evidence" value="ECO:0007669"/>
    <property type="project" value="UniProtKB-EC"/>
</dbReference>
<organism evidence="3">
    <name type="scientific">marine metagenome</name>
    <dbReference type="NCBI Taxonomy" id="408172"/>
    <lineage>
        <taxon>unclassified sequences</taxon>
        <taxon>metagenomes</taxon>
        <taxon>ecological metagenomes</taxon>
    </lineage>
</organism>
<dbReference type="EC" id="2.1.2.9" evidence="1"/>
<dbReference type="Gene3D" id="3.40.50.12230">
    <property type="match status" value="1"/>
</dbReference>
<gene>
    <name evidence="3" type="ORF">METZ01_LOCUS490339</name>
</gene>